<accession>A0ABQ5C504</accession>
<reference evidence="2" key="2">
    <citation type="submission" date="2022-01" db="EMBL/GenBank/DDBJ databases">
        <authorList>
            <person name="Yamashiro T."/>
            <person name="Shiraishi A."/>
            <person name="Satake H."/>
            <person name="Nakayama K."/>
        </authorList>
    </citation>
    <scope>NUCLEOTIDE SEQUENCE</scope>
</reference>
<evidence type="ECO:0000313" key="3">
    <source>
        <dbReference type="Proteomes" id="UP001151760"/>
    </source>
</evidence>
<protein>
    <submittedName>
        <fullName evidence="2">Uncharacterized protein</fullName>
    </submittedName>
</protein>
<feature type="coiled-coil region" evidence="1">
    <location>
        <begin position="332"/>
        <end position="387"/>
    </location>
</feature>
<name>A0ABQ5C504_9ASTR</name>
<proteinExistence type="predicted"/>
<organism evidence="2 3">
    <name type="scientific">Tanacetum coccineum</name>
    <dbReference type="NCBI Taxonomy" id="301880"/>
    <lineage>
        <taxon>Eukaryota</taxon>
        <taxon>Viridiplantae</taxon>
        <taxon>Streptophyta</taxon>
        <taxon>Embryophyta</taxon>
        <taxon>Tracheophyta</taxon>
        <taxon>Spermatophyta</taxon>
        <taxon>Magnoliopsida</taxon>
        <taxon>eudicotyledons</taxon>
        <taxon>Gunneridae</taxon>
        <taxon>Pentapetalae</taxon>
        <taxon>asterids</taxon>
        <taxon>campanulids</taxon>
        <taxon>Asterales</taxon>
        <taxon>Asteraceae</taxon>
        <taxon>Asteroideae</taxon>
        <taxon>Anthemideae</taxon>
        <taxon>Anthemidinae</taxon>
        <taxon>Tanacetum</taxon>
    </lineage>
</organism>
<comment type="caution">
    <text evidence="2">The sequence shown here is derived from an EMBL/GenBank/DDBJ whole genome shotgun (WGS) entry which is preliminary data.</text>
</comment>
<evidence type="ECO:0000256" key="1">
    <source>
        <dbReference type="SAM" id="Coils"/>
    </source>
</evidence>
<reference evidence="2" key="1">
    <citation type="journal article" date="2022" name="Int. J. Mol. Sci.">
        <title>Draft Genome of Tanacetum Coccineum: Genomic Comparison of Closely Related Tanacetum-Family Plants.</title>
        <authorList>
            <person name="Yamashiro T."/>
            <person name="Shiraishi A."/>
            <person name="Nakayama K."/>
            <person name="Satake H."/>
        </authorList>
    </citation>
    <scope>NUCLEOTIDE SEQUENCE</scope>
</reference>
<dbReference type="PANTHER" id="PTHR35317">
    <property type="entry name" value="OS04G0629600 PROTEIN"/>
    <property type="match status" value="1"/>
</dbReference>
<dbReference type="Proteomes" id="UP001151760">
    <property type="component" value="Unassembled WGS sequence"/>
</dbReference>
<evidence type="ECO:0000313" key="2">
    <source>
        <dbReference type="EMBL" id="GJT21072.1"/>
    </source>
</evidence>
<dbReference type="EMBL" id="BQNB010013859">
    <property type="protein sequence ID" value="GJT21072.1"/>
    <property type="molecule type" value="Genomic_DNA"/>
</dbReference>
<dbReference type="Pfam" id="PF14223">
    <property type="entry name" value="Retrotran_gag_2"/>
    <property type="match status" value="1"/>
</dbReference>
<gene>
    <name evidence="2" type="ORF">Tco_0891009</name>
</gene>
<keyword evidence="1" id="KW-0175">Coiled coil</keyword>
<keyword evidence="3" id="KW-1185">Reference proteome</keyword>
<dbReference type="PANTHER" id="PTHR35317:SF23">
    <property type="entry name" value="OS04G0629600 PROTEIN"/>
    <property type="match status" value="1"/>
</dbReference>
<sequence length="391" mass="43792">MRMDQYLTFTNHALWEVIVNGDSVSPIASASVGAEGPIPLKTAEHKLARKNEIKAKSTLMLAIPDEHLLKFHACKDAKSLWEAIKNSFGGNKESKKMQKTILKQNYENFTTLSQEGLDKTYDRFQKLISQLEIHGEVISQEDTNIKLLRSLPSAWNNIALTMRNKSDLDTLSMDDLYNNLKVYESEIKGKLSSSLNSQNVAFVSSDNSSSTNEIVNTAHSVSAASSKDQASTASYANDSHFAREYRALRNRENRNRDALRRKALVDTSSTNALVVQDGIGGYDWSFQAEEGITNFALMAYTSQGSSSSSCSDSEREALNKSNLEIIGYQMGLESLEARIVVHEKNEAVYEEDIAFLKYDVQVKDISIKDLKNQLEEALKEKDDLKLKTKTF</sequence>